<keyword evidence="1" id="KW-1133">Transmembrane helix</keyword>
<dbReference type="PANTHER" id="PTHR43801">
    <property type="entry name" value="NUCLEOTIDE-BINDING PROTEIN-RELATED"/>
    <property type="match status" value="1"/>
</dbReference>
<evidence type="ECO:0000313" key="2">
    <source>
        <dbReference type="EMBL" id="ABW18973.1"/>
    </source>
</evidence>
<keyword evidence="1" id="KW-0812">Transmembrane</keyword>
<dbReference type="AlphaFoldDB" id="A8MH86"/>
<dbReference type="STRING" id="350688.Clos_1429"/>
<feature type="transmembrane region" description="Helical" evidence="1">
    <location>
        <begin position="44"/>
        <end position="72"/>
    </location>
</feature>
<dbReference type="eggNOG" id="COG1852">
    <property type="taxonomic scope" value="Bacteria"/>
</dbReference>
<feature type="transmembrane region" description="Helical" evidence="1">
    <location>
        <begin position="16"/>
        <end position="38"/>
    </location>
</feature>
<dbReference type="HOGENOM" id="CLU_067052_0_2_9"/>
<dbReference type="Pfam" id="PF01976">
    <property type="entry name" value="DUF116"/>
    <property type="match status" value="1"/>
</dbReference>
<dbReference type="PIRSF" id="PIRSF006594">
    <property type="entry name" value="UCP006594"/>
    <property type="match status" value="1"/>
</dbReference>
<dbReference type="EMBL" id="CP000853">
    <property type="protein sequence ID" value="ABW18973.1"/>
    <property type="molecule type" value="Genomic_DNA"/>
</dbReference>
<dbReference type="KEGG" id="aoe:Clos_1429"/>
<dbReference type="Proteomes" id="UP000000269">
    <property type="component" value="Chromosome"/>
</dbReference>
<protein>
    <recommendedName>
        <fullName evidence="4">DUF116 domain-containing protein</fullName>
    </recommendedName>
</protein>
<evidence type="ECO:0008006" key="4">
    <source>
        <dbReference type="Google" id="ProtNLM"/>
    </source>
</evidence>
<evidence type="ECO:0000313" key="3">
    <source>
        <dbReference type="Proteomes" id="UP000000269"/>
    </source>
</evidence>
<name>A8MH86_ALKOO</name>
<sequence>MDFEKEREKNREYNHFVFLLVVMFFLTILVGMGLSFIVKWQNQSFYTVIFITGIMVLMIFCLILLSIIYSVIRLQYGYTIPSTFKKLLVQSRWGIYQSMVFLGKVFGKDKNIIRRVFIELNNKLTLSQEYSIEGNKILILTPHCIQKSFCPHKVTTNIKNCKRCGKCNVQRLIELEEKFGVKARVVTGGTLARKIVMEEKPQAIIAIACERDLISGIQEIKNVPILAVVNKRPQGPCHNTEVEMGQVQKAIKHFTNLKE</sequence>
<proteinExistence type="predicted"/>
<keyword evidence="3" id="KW-1185">Reference proteome</keyword>
<gene>
    <name evidence="2" type="ordered locus">Clos_1429</name>
</gene>
<organism evidence="2 3">
    <name type="scientific">Alkaliphilus oremlandii (strain OhILAs)</name>
    <name type="common">Clostridium oremlandii (strain OhILAs)</name>
    <dbReference type="NCBI Taxonomy" id="350688"/>
    <lineage>
        <taxon>Bacteria</taxon>
        <taxon>Bacillati</taxon>
        <taxon>Bacillota</taxon>
        <taxon>Clostridia</taxon>
        <taxon>Peptostreptococcales</taxon>
        <taxon>Natronincolaceae</taxon>
        <taxon>Alkaliphilus</taxon>
    </lineage>
</organism>
<accession>A8MH86</accession>
<keyword evidence="1" id="KW-0472">Membrane</keyword>
<evidence type="ECO:0000256" key="1">
    <source>
        <dbReference type="SAM" id="Phobius"/>
    </source>
</evidence>
<dbReference type="OrthoDB" id="9787348at2"/>
<dbReference type="InterPro" id="IPR002829">
    <property type="entry name" value="DUF116"/>
</dbReference>
<dbReference type="PANTHER" id="PTHR43801:SF1">
    <property type="entry name" value="POLYPRENYL SYNTHETASE"/>
    <property type="match status" value="1"/>
</dbReference>
<reference evidence="3" key="1">
    <citation type="submission" date="2007-10" db="EMBL/GenBank/DDBJ databases">
        <title>Complete genome of Alkaliphilus oremlandii OhILAs.</title>
        <authorList>
            <person name="Copeland A."/>
            <person name="Lucas S."/>
            <person name="Lapidus A."/>
            <person name="Barry K."/>
            <person name="Detter J.C."/>
            <person name="Glavina del Rio T."/>
            <person name="Hammon N."/>
            <person name="Israni S."/>
            <person name="Dalin E."/>
            <person name="Tice H."/>
            <person name="Pitluck S."/>
            <person name="Chain P."/>
            <person name="Malfatti S."/>
            <person name="Shin M."/>
            <person name="Vergez L."/>
            <person name="Schmutz J."/>
            <person name="Larimer F."/>
            <person name="Land M."/>
            <person name="Hauser L."/>
            <person name="Kyrpides N."/>
            <person name="Mikhailova N."/>
            <person name="Stolz J.F."/>
            <person name="Dawson A."/>
            <person name="Fisher E."/>
            <person name="Crable B."/>
            <person name="Perera E."/>
            <person name="Lisak J."/>
            <person name="Ranganathan M."/>
            <person name="Basu P."/>
            <person name="Richardson P."/>
        </authorList>
    </citation>
    <scope>NUCLEOTIDE SEQUENCE [LARGE SCALE GENOMIC DNA]</scope>
    <source>
        <strain evidence="3">OhILAs</strain>
    </source>
</reference>
<dbReference type="RefSeq" id="WP_012159285.1">
    <property type="nucleotide sequence ID" value="NC_009922.1"/>
</dbReference>